<evidence type="ECO:0000256" key="1">
    <source>
        <dbReference type="ARBA" id="ARBA00022729"/>
    </source>
</evidence>
<reference evidence="4 5" key="1">
    <citation type="submission" date="2020-01" db="EMBL/GenBank/DDBJ databases">
        <authorList>
            <person name="Kim M."/>
        </authorList>
    </citation>
    <scope>NUCLEOTIDE SEQUENCE [LARGE SCALE GENOMIC DNA]</scope>
    <source>
        <strain evidence="4 5">BT10</strain>
    </source>
</reference>
<dbReference type="Gene3D" id="3.40.50.10390">
    <property type="entry name" value="Gingipain r, domain 1"/>
    <property type="match status" value="1"/>
</dbReference>
<proteinExistence type="predicted"/>
<name>A0A6P1NTG1_9BACT</name>
<dbReference type="InterPro" id="IPR029030">
    <property type="entry name" value="Caspase-like_dom_sf"/>
</dbReference>
<dbReference type="Proteomes" id="UP000464214">
    <property type="component" value="Chromosome"/>
</dbReference>
<dbReference type="Gene3D" id="2.60.40.4070">
    <property type="match status" value="1"/>
</dbReference>
<feature type="domain" description="ILEI/PANDER" evidence="3">
    <location>
        <begin position="1079"/>
        <end position="1143"/>
    </location>
</feature>
<accession>A0A6P1NTG1</accession>
<dbReference type="InterPro" id="IPR029031">
    <property type="entry name" value="Gingipain_N_sf"/>
</dbReference>
<dbReference type="Gene3D" id="2.60.40.10">
    <property type="entry name" value="Immunoglobulins"/>
    <property type="match status" value="2"/>
</dbReference>
<dbReference type="Gene3D" id="3.40.50.1460">
    <property type="match status" value="1"/>
</dbReference>
<dbReference type="EMBL" id="CP047897">
    <property type="protein sequence ID" value="QHL87007.1"/>
    <property type="molecule type" value="Genomic_DNA"/>
</dbReference>
<evidence type="ECO:0008006" key="6">
    <source>
        <dbReference type="Google" id="ProtNLM"/>
    </source>
</evidence>
<sequence length="1631" mass="180328">MTYGNEWINYSQKYYKIQVPATGIYRLDQSYLQAAGISGVDPRKFQLFRRGQEVAIHVAGESDGSLDNGDYIEFYGEQNDGALDRELYQDPVANHINALKSQYTDTAAYFLTWSAVDGKRMEAFSQSAAGLTPEPWHWQETPIFDEFEFVWGKQYGGAFMSWMDAGEGLLGGSTAGFTFNLPNMATNLYNGPGAGAPSVEIALGGANDNIHDIDIYVRPPGGAERRIGTERLVGYESFKKKFPLAVTDFGANGSLALRITARNSASRYRTSYFKTYFPQKNIMASAGGLPFKYEGNPTAPLYFVFDGTAAANAIAYDITSMGNIKRVEGVVAGAQKGFVLPASFKSGYLWSATSLVPLPAKAVMFKSVAGNKADYLIVSHKNLMVPFGESTNAVKDYAAYRASIPGGGHDTLVMDVDQIYNQFFYGEKSPAAIRRFIKMMVATGNPKFLFLIGKGIEYRTKAVRNAPQADLVPTGGNPGSDIFYTANWELGEYFPVVATGRIAATQPQQILDYLTKVKAHESLPQNLEWRKNILHLGGGIDGPERTMLANYLKGFERIAEGKWLGARVTTKLKSSIAGDIENINIADELNKGLSMVTFFGHSSTSFSDLEIGLVSNVLNGYKNKDKYPFILMNGCEAGNSFVQAKSFGEDWLLTPDKGAIGFLAHVHAGLPPLLNVFSTNFYNAVFANEASFGKTVGEQHALTIKNTSSVLNIGAAKAMYMQMVLQADPAVVIVGPEKADYAVAEGGISVQPIGEEKVTANSEKFSLLVDIKNLGKVNTDSFYVLVNRTLTNGTVLKDSMKVAPIYYRDTVAFELAGNLANSAGINKFEVIIDHDQKIPELDEANNTATYEYFMSQSGVIAVGPQEFSIVTKGNVKLIGQSTNLLMAPRDYYFEIDTASTFDSPWKKSQVVSSASVPTWEVALPEVNGGDSVVYFWRFKYNTLGPDEEEIWANSSFRYIPNGSEGWSQARFAQTSKGELTKLLVAPGEKKFDFAPLFKRIEMRSGGGQHKMSFTAPYGIFIDGSSFIWDNCGFNNPNIYAIVFNDVTLDPYTKMPAGTGALCGFDTNVIYQFTNLGAATYRDRLQAFLKTIPEGYYVAIVGINNVPYSTFSSSLKEAFKGIGSKLIDDLKTGDPFAILGRKGSASGTALEQGANPDDLTTPRDLQMVRLEKQLQVHGREGSLTSNLIGPSNQWKTLMHQVQTSGADIYGVDIIGVTLDGEEEELYYDISAKSYDISGIDAKVFPYLKLRVNMKDTEQRTAPLLKEWTVLYNAVPEGIMRPDLAGLEKINTISEQATNGKIDLRLAFQNVSETDFSGDVSIETTLLMEDGTSTTNLTKVGTLEKNDTIYFNYTLPTLNMKGTHRLRFTWNPKLLPEQNYNNNILEIPFTVSQVAGMPPVLDVVFDGTHILDQDIVSPNPVINMMLKDNNRKILITDPSSMEVFLKRPTGPNFEEIAINNNPEVKWFPADEKNDFRVEFQPKDLEDGMYTLEVQGKDATGQKAASERYRINFLVVNESSISNFFPYPNPFSSKTRFVFTLTGNFIPERFKIQIMTVTGKVVKEIQRDELGPLKIGNNMTEYAWDGTDEYGDRLANGVYLYRVIMDQGPEEMKKRSVNGDRAFKNGYGKIYILR</sequence>
<dbReference type="InterPro" id="IPR039477">
    <property type="entry name" value="ILEI/PANDER_dom"/>
</dbReference>
<dbReference type="KEGG" id="nib:GU926_05980"/>
<evidence type="ECO:0000313" key="4">
    <source>
        <dbReference type="EMBL" id="QHL87007.1"/>
    </source>
</evidence>
<gene>
    <name evidence="4" type="ORF">GU926_05980</name>
</gene>
<evidence type="ECO:0000259" key="2">
    <source>
        <dbReference type="Pfam" id="PF01364"/>
    </source>
</evidence>
<keyword evidence="1" id="KW-0732">Signal</keyword>
<dbReference type="InterPro" id="IPR001769">
    <property type="entry name" value="Gingipain"/>
</dbReference>
<organism evidence="4 5">
    <name type="scientific">Nibribacter ruber</name>
    <dbReference type="NCBI Taxonomy" id="2698458"/>
    <lineage>
        <taxon>Bacteria</taxon>
        <taxon>Pseudomonadati</taxon>
        <taxon>Bacteroidota</taxon>
        <taxon>Cytophagia</taxon>
        <taxon>Cytophagales</taxon>
        <taxon>Hymenobacteraceae</taxon>
        <taxon>Nibribacter</taxon>
    </lineage>
</organism>
<dbReference type="CDD" id="cd02258">
    <property type="entry name" value="Peptidase_C25_N"/>
    <property type="match status" value="1"/>
</dbReference>
<keyword evidence="5" id="KW-1185">Reference proteome</keyword>
<dbReference type="Pfam" id="PF15711">
    <property type="entry name" value="ILEI"/>
    <property type="match status" value="1"/>
</dbReference>
<evidence type="ECO:0000259" key="3">
    <source>
        <dbReference type="Pfam" id="PF15711"/>
    </source>
</evidence>
<evidence type="ECO:0000313" key="5">
    <source>
        <dbReference type="Proteomes" id="UP000464214"/>
    </source>
</evidence>
<feature type="domain" description="Gingipain" evidence="2">
    <location>
        <begin position="375"/>
        <end position="731"/>
    </location>
</feature>
<dbReference type="InterPro" id="IPR013783">
    <property type="entry name" value="Ig-like_fold"/>
</dbReference>
<dbReference type="GO" id="GO:0006508">
    <property type="term" value="P:proteolysis"/>
    <property type="evidence" value="ECO:0007669"/>
    <property type="project" value="InterPro"/>
</dbReference>
<dbReference type="GO" id="GO:0008234">
    <property type="term" value="F:cysteine-type peptidase activity"/>
    <property type="evidence" value="ECO:0007669"/>
    <property type="project" value="InterPro"/>
</dbReference>
<dbReference type="RefSeq" id="WP_160689970.1">
    <property type="nucleotide sequence ID" value="NZ_CP047897.1"/>
</dbReference>
<dbReference type="Pfam" id="PF01364">
    <property type="entry name" value="Peptidase_C25"/>
    <property type="match status" value="1"/>
</dbReference>
<protein>
    <recommendedName>
        <fullName evidence="6">Gingipain domain-containing protein</fullName>
    </recommendedName>
</protein>
<dbReference type="SUPFAM" id="SSF52129">
    <property type="entry name" value="Caspase-like"/>
    <property type="match status" value="1"/>
</dbReference>